<organism evidence="2">
    <name type="scientific">Palpitomonas bilix</name>
    <dbReference type="NCBI Taxonomy" id="652834"/>
    <lineage>
        <taxon>Eukaryota</taxon>
        <taxon>Eukaryota incertae sedis</taxon>
    </lineage>
</organism>
<dbReference type="Pfam" id="PF08423">
    <property type="entry name" value="Rad51"/>
    <property type="match status" value="1"/>
</dbReference>
<feature type="domain" description="Rad51-like C-terminal" evidence="1">
    <location>
        <begin position="41"/>
        <end position="102"/>
    </location>
</feature>
<dbReference type="InterPro" id="IPR013632">
    <property type="entry name" value="Rad51_C"/>
</dbReference>
<gene>
    <name evidence="2" type="ORF">PBIL07802_LOCUS2659</name>
</gene>
<proteinExistence type="predicted"/>
<accession>A0A7S3CXZ0</accession>
<dbReference type="PANTHER" id="PTHR46644">
    <property type="entry name" value="DNA REPAIR PROTEIN XRCC2"/>
    <property type="match status" value="1"/>
</dbReference>
<sequence length="264" mass="29389">MKYELELDDTCLSILKRYRHPRIRTPFAELDGEDTPSSPAGLEYGKAYEVYGKSNEGKTAILLRIIASLTLAKQYGGDEKRAIYVDFDGTFTPFRLLEVVEKEIQAYLRREYGGERGRGEGRTGADISNEVVAALDRVTYYSCADVDEAVDVLQQIQRSVDAKRSPLLLLDGISQFFWACHARVTMAGQPVNQGSSGYSRLLGCVKDILRSNWCAVVYTRAPVLQWEDTNGAVGKRKTPLGSSWSYLPHRSVNAPSLLAGFDSM</sequence>
<dbReference type="AlphaFoldDB" id="A0A7S3CXZ0"/>
<dbReference type="InterPro" id="IPR030547">
    <property type="entry name" value="XRCC2"/>
</dbReference>
<reference evidence="2" key="1">
    <citation type="submission" date="2021-01" db="EMBL/GenBank/DDBJ databases">
        <authorList>
            <person name="Corre E."/>
            <person name="Pelletier E."/>
            <person name="Niang G."/>
            <person name="Scheremetjew M."/>
            <person name="Finn R."/>
            <person name="Kale V."/>
            <person name="Holt S."/>
            <person name="Cochrane G."/>
            <person name="Meng A."/>
            <person name="Brown T."/>
            <person name="Cohen L."/>
        </authorList>
    </citation>
    <scope>NUCLEOTIDE SEQUENCE</scope>
    <source>
        <strain evidence="2">NIES-2562</strain>
    </source>
</reference>
<dbReference type="Gene3D" id="3.40.50.300">
    <property type="entry name" value="P-loop containing nucleotide triphosphate hydrolases"/>
    <property type="match status" value="1"/>
</dbReference>
<dbReference type="GO" id="GO:0005657">
    <property type="term" value="C:replication fork"/>
    <property type="evidence" value="ECO:0007669"/>
    <property type="project" value="InterPro"/>
</dbReference>
<dbReference type="PANTHER" id="PTHR46644:SF2">
    <property type="entry name" value="DNA REPAIR PROTEIN XRCC2"/>
    <property type="match status" value="1"/>
</dbReference>
<name>A0A7S3CXZ0_9EUKA</name>
<dbReference type="GO" id="GO:0000724">
    <property type="term" value="P:double-strand break repair via homologous recombination"/>
    <property type="evidence" value="ECO:0007669"/>
    <property type="project" value="InterPro"/>
</dbReference>
<dbReference type="InterPro" id="IPR027417">
    <property type="entry name" value="P-loop_NTPase"/>
</dbReference>
<dbReference type="GO" id="GO:0033063">
    <property type="term" value="C:Rad51B-Rad51C-Rad51D-XRCC2 complex"/>
    <property type="evidence" value="ECO:0007669"/>
    <property type="project" value="InterPro"/>
</dbReference>
<dbReference type="EMBL" id="HBIB01004409">
    <property type="protein sequence ID" value="CAE0240500.1"/>
    <property type="molecule type" value="Transcribed_RNA"/>
</dbReference>
<dbReference type="SUPFAM" id="SSF52540">
    <property type="entry name" value="P-loop containing nucleoside triphosphate hydrolases"/>
    <property type="match status" value="1"/>
</dbReference>
<protein>
    <recommendedName>
        <fullName evidence="1">Rad51-like C-terminal domain-containing protein</fullName>
    </recommendedName>
</protein>
<evidence type="ECO:0000259" key="1">
    <source>
        <dbReference type="Pfam" id="PF08423"/>
    </source>
</evidence>
<evidence type="ECO:0000313" key="2">
    <source>
        <dbReference type="EMBL" id="CAE0240500.1"/>
    </source>
</evidence>